<gene>
    <name evidence="1" type="ORF">C7374_11916</name>
</gene>
<dbReference type="Gene3D" id="1.20.1270.360">
    <property type="match status" value="1"/>
</dbReference>
<dbReference type="Pfam" id="PF03860">
    <property type="entry name" value="Csp"/>
    <property type="match status" value="1"/>
</dbReference>
<dbReference type="InterPro" id="IPR044543">
    <property type="entry name" value="YHJQ-like"/>
</dbReference>
<comment type="caution">
    <text evidence="1">The sequence shown here is derived from an EMBL/GenBank/DDBJ whole genome shotgun (WGS) entry which is preliminary data.</text>
</comment>
<keyword evidence="2" id="KW-1185">Reference proteome</keyword>
<proteinExistence type="predicted"/>
<sequence length="109" mass="11871">MLNEEMRACIDNCIACYRICTEMAANHCLERGGAHLEPDHYRTMLACAEICRSSAQLMMLGTPLHQYSCAACAEICETCADSCRDLDGMEDCVSACEACAASCRKMANA</sequence>
<dbReference type="PANTHER" id="PTHR37310">
    <property type="entry name" value="CYTOPLASMIC PROTEIN-RELATED"/>
    <property type="match status" value="1"/>
</dbReference>
<dbReference type="EMBL" id="QLMK01000019">
    <property type="protein sequence ID" value="RAK25771.1"/>
    <property type="molecule type" value="Genomic_DNA"/>
</dbReference>
<dbReference type="CDD" id="cd08026">
    <property type="entry name" value="DUF326"/>
    <property type="match status" value="1"/>
</dbReference>
<reference evidence="1 2" key="1">
    <citation type="submission" date="2018-06" db="EMBL/GenBank/DDBJ databases">
        <title>Genomic Encyclopedia of Type Strains, Phase IV (KMG-IV): sequencing the most valuable type-strain genomes for metagenomic binning, comparative biology and taxonomic classification.</title>
        <authorList>
            <person name="Goeker M."/>
        </authorList>
    </citation>
    <scope>NUCLEOTIDE SEQUENCE [LARGE SCALE GENOMIC DNA]</scope>
    <source>
        <strain evidence="1 2">DSM 26720</strain>
    </source>
</reference>
<evidence type="ECO:0000313" key="1">
    <source>
        <dbReference type="EMBL" id="RAK25771.1"/>
    </source>
</evidence>
<name>A0A364JS31_9HYPH</name>
<accession>A0A364JS31</accession>
<dbReference type="AlphaFoldDB" id="A0A364JS31"/>
<organism evidence="1 2">
    <name type="scientific">Falsochrobactrum ovis</name>
    <dbReference type="NCBI Taxonomy" id="1293442"/>
    <lineage>
        <taxon>Bacteria</taxon>
        <taxon>Pseudomonadati</taxon>
        <taxon>Pseudomonadota</taxon>
        <taxon>Alphaproteobacteria</taxon>
        <taxon>Hyphomicrobiales</taxon>
        <taxon>Brucellaceae</taxon>
        <taxon>Falsochrobactrum</taxon>
    </lineage>
</organism>
<evidence type="ECO:0000313" key="2">
    <source>
        <dbReference type="Proteomes" id="UP000249453"/>
    </source>
</evidence>
<dbReference type="RefSeq" id="WP_111576297.1">
    <property type="nucleotide sequence ID" value="NZ_JBHEEY010000006.1"/>
</dbReference>
<evidence type="ECO:0008006" key="3">
    <source>
        <dbReference type="Google" id="ProtNLM"/>
    </source>
</evidence>
<protein>
    <recommendedName>
        <fullName evidence="3">Ferredoxin</fullName>
    </recommendedName>
</protein>
<dbReference type="InterPro" id="IPR005560">
    <property type="entry name" value="Csp_YhjQ"/>
</dbReference>
<dbReference type="Proteomes" id="UP000249453">
    <property type="component" value="Unassembled WGS sequence"/>
</dbReference>
<dbReference type="PANTHER" id="PTHR37310:SF1">
    <property type="entry name" value="CYTOPLASMIC PROTEIN"/>
    <property type="match status" value="1"/>
</dbReference>